<gene>
    <name evidence="1" type="ORF">Q3982_08860</name>
</gene>
<evidence type="ECO:0000313" key="2">
    <source>
        <dbReference type="Proteomes" id="UP001168575"/>
    </source>
</evidence>
<dbReference type="EMBL" id="JAUMVS010000301">
    <property type="protein sequence ID" value="MDO4842769.1"/>
    <property type="molecule type" value="Genomic_DNA"/>
</dbReference>
<reference evidence="1" key="1">
    <citation type="submission" date="2023-07" db="EMBL/GenBank/DDBJ databases">
        <title>Between Cages and Wild: Unraveling the Impact of Captivity on Animal Microbiomes and Antimicrobial Resistance.</title>
        <authorList>
            <person name="Schmartz G.P."/>
            <person name="Rehner J."/>
            <person name="Schuff M.J."/>
            <person name="Becker S.L."/>
            <person name="Kravczyk M."/>
            <person name="Gurevich A."/>
            <person name="Francke R."/>
            <person name="Mueller R."/>
            <person name="Keller V."/>
            <person name="Keller A."/>
        </authorList>
    </citation>
    <scope>NUCLEOTIDE SEQUENCE</scope>
    <source>
        <strain evidence="1">S12M_St_49</strain>
    </source>
</reference>
<sequence length="175" mass="19015">TAYFSEVGEYWNRESASASEGMEGTQRDLFRKEVVYQAGELLNEYADVANGLGMTTREYLEKCSISGLDQLVDMAYNRMVRQGSDFLSSPTAQAGVTDNSPVIGVLPAAGAGLAGGAVSYADNFISASYNAVDALTYESARNKIMNSYTEQYGMEGRAVYREQLKQFANSGQLSE</sequence>
<dbReference type="Proteomes" id="UP001168575">
    <property type="component" value="Unassembled WGS sequence"/>
</dbReference>
<name>A0AA43RJ58_9ACTN</name>
<proteinExistence type="predicted"/>
<accession>A0AA43RJ58</accession>
<organism evidence="1 2">
    <name type="scientific">Phoenicibacter congonensis</name>
    <dbReference type="NCBI Taxonomy" id="1944646"/>
    <lineage>
        <taxon>Bacteria</taxon>
        <taxon>Bacillati</taxon>
        <taxon>Actinomycetota</taxon>
        <taxon>Coriobacteriia</taxon>
        <taxon>Eggerthellales</taxon>
        <taxon>Eggerthellaceae</taxon>
        <taxon>Phoenicibacter</taxon>
    </lineage>
</organism>
<feature type="non-terminal residue" evidence="1">
    <location>
        <position position="1"/>
    </location>
</feature>
<keyword evidence="2" id="KW-1185">Reference proteome</keyword>
<comment type="caution">
    <text evidence="1">The sequence shown here is derived from an EMBL/GenBank/DDBJ whole genome shotgun (WGS) entry which is preliminary data.</text>
</comment>
<protein>
    <submittedName>
        <fullName evidence="1">Uncharacterized protein</fullName>
    </submittedName>
</protein>
<dbReference type="AlphaFoldDB" id="A0AA43RJ58"/>
<evidence type="ECO:0000313" key="1">
    <source>
        <dbReference type="EMBL" id="MDO4842769.1"/>
    </source>
</evidence>
<feature type="non-terminal residue" evidence="1">
    <location>
        <position position="175"/>
    </location>
</feature>